<sequence length="84" mass="9175">MGLSAKEVEEALLALTRKERAAVIRRGLQTLENRQPKAARGEVDAAWRVELRERIDDIESGRVETVSIDASFAAARAAISSLGQ</sequence>
<reference evidence="1" key="2">
    <citation type="journal article" date="2022" name="Sci. Rep.">
        <title>In silico prediction of the enzymes involved in the degradation of the herbicide molinate by Gulosibacter molinativorax ON4T.</title>
        <authorList>
            <person name="Lopes A.R."/>
            <person name="Bunin E."/>
            <person name="Viana A.T."/>
            <person name="Froufe H."/>
            <person name="Munoz-Merida A."/>
            <person name="Pinho D."/>
            <person name="Figueiredo J."/>
            <person name="Barroso C."/>
            <person name="Vaz-Moreira I."/>
            <person name="Bellanger X."/>
            <person name="Egas C."/>
            <person name="Nunes O.C."/>
        </authorList>
    </citation>
    <scope>NUCLEOTIDE SEQUENCE</scope>
    <source>
        <strain evidence="1">ON4</strain>
    </source>
</reference>
<proteinExistence type="predicted"/>
<evidence type="ECO:0000313" key="2">
    <source>
        <dbReference type="Proteomes" id="UP001170379"/>
    </source>
</evidence>
<dbReference type="Pfam" id="PF09720">
    <property type="entry name" value="Unstab_antitox"/>
    <property type="match status" value="1"/>
</dbReference>
<keyword evidence="2" id="KW-1185">Reference proteome</keyword>
<name>A0ABT7CAR0_9MICO</name>
<dbReference type="RefSeq" id="WP_084147601.1">
    <property type="nucleotide sequence ID" value="NZ_CP028426.1"/>
</dbReference>
<gene>
    <name evidence="1" type="ORF">C7K25_13015</name>
</gene>
<protein>
    <recommendedName>
        <fullName evidence="3">Addiction module protein</fullName>
    </recommendedName>
</protein>
<evidence type="ECO:0000313" key="1">
    <source>
        <dbReference type="EMBL" id="MDJ1372279.1"/>
    </source>
</evidence>
<organism evidence="1 2">
    <name type="scientific">Gulosibacter molinativorax</name>
    <dbReference type="NCBI Taxonomy" id="256821"/>
    <lineage>
        <taxon>Bacteria</taxon>
        <taxon>Bacillati</taxon>
        <taxon>Actinomycetota</taxon>
        <taxon>Actinomycetes</taxon>
        <taxon>Micrococcales</taxon>
        <taxon>Microbacteriaceae</taxon>
        <taxon>Gulosibacter</taxon>
    </lineage>
</organism>
<accession>A0ABT7CAR0</accession>
<comment type="caution">
    <text evidence="1">The sequence shown here is derived from an EMBL/GenBank/DDBJ whole genome shotgun (WGS) entry which is preliminary data.</text>
</comment>
<dbReference type="InterPro" id="IPR013406">
    <property type="entry name" value="CHP02574_addiction_mod"/>
</dbReference>
<dbReference type="Proteomes" id="UP001170379">
    <property type="component" value="Unassembled WGS sequence"/>
</dbReference>
<evidence type="ECO:0008006" key="3">
    <source>
        <dbReference type="Google" id="ProtNLM"/>
    </source>
</evidence>
<reference evidence="1" key="1">
    <citation type="submission" date="2018-03" db="EMBL/GenBank/DDBJ databases">
        <authorList>
            <person name="Nunes O.C."/>
            <person name="Lopes A.R."/>
            <person name="Froufe H."/>
            <person name="Munoz-Merida A."/>
            <person name="Barroso C."/>
            <person name="Egas C."/>
        </authorList>
    </citation>
    <scope>NUCLEOTIDE SEQUENCE</scope>
    <source>
        <strain evidence="1">ON4</strain>
    </source>
</reference>
<dbReference type="EMBL" id="PXVD01000022">
    <property type="protein sequence ID" value="MDJ1372279.1"/>
    <property type="molecule type" value="Genomic_DNA"/>
</dbReference>